<evidence type="ECO:0000256" key="4">
    <source>
        <dbReference type="ARBA" id="ARBA00022833"/>
    </source>
</evidence>
<gene>
    <name evidence="7" type="ORF">O3P69_020853</name>
</gene>
<dbReference type="GO" id="GO:0008270">
    <property type="term" value="F:zinc ion binding"/>
    <property type="evidence" value="ECO:0007669"/>
    <property type="project" value="UniProtKB-KW"/>
</dbReference>
<dbReference type="Gene3D" id="2.70.40.10">
    <property type="match status" value="1"/>
</dbReference>
<name>A0AAW0TN48_SCYPA</name>
<dbReference type="AlphaFoldDB" id="A0AAW0TN48"/>
<feature type="domain" description="PARP-type" evidence="6">
    <location>
        <begin position="481"/>
        <end position="549"/>
    </location>
</feature>
<proteinExistence type="predicted"/>
<dbReference type="Gene3D" id="3.30.1740.10">
    <property type="entry name" value="Zinc finger, PARP-type"/>
    <property type="match status" value="1"/>
</dbReference>
<dbReference type="PROSITE" id="PS50064">
    <property type="entry name" value="ZF_PARP_2"/>
    <property type="match status" value="1"/>
</dbReference>
<keyword evidence="2" id="KW-0479">Metal-binding</keyword>
<evidence type="ECO:0000313" key="8">
    <source>
        <dbReference type="Proteomes" id="UP001487740"/>
    </source>
</evidence>
<keyword evidence="4" id="KW-0862">Zinc</keyword>
<dbReference type="Proteomes" id="UP001487740">
    <property type="component" value="Unassembled WGS sequence"/>
</dbReference>
<organism evidence="7 8">
    <name type="scientific">Scylla paramamosain</name>
    <name type="common">Mud crab</name>
    <dbReference type="NCBI Taxonomy" id="85552"/>
    <lineage>
        <taxon>Eukaryota</taxon>
        <taxon>Metazoa</taxon>
        <taxon>Ecdysozoa</taxon>
        <taxon>Arthropoda</taxon>
        <taxon>Crustacea</taxon>
        <taxon>Multicrustacea</taxon>
        <taxon>Malacostraca</taxon>
        <taxon>Eumalacostraca</taxon>
        <taxon>Eucarida</taxon>
        <taxon>Decapoda</taxon>
        <taxon>Pleocyemata</taxon>
        <taxon>Brachyura</taxon>
        <taxon>Eubrachyura</taxon>
        <taxon>Portunoidea</taxon>
        <taxon>Portunidae</taxon>
        <taxon>Portuninae</taxon>
        <taxon>Scylla</taxon>
    </lineage>
</organism>
<evidence type="ECO:0000256" key="2">
    <source>
        <dbReference type="ARBA" id="ARBA00022723"/>
    </source>
</evidence>
<reference evidence="7 8" key="1">
    <citation type="submission" date="2023-03" db="EMBL/GenBank/DDBJ databases">
        <title>High-quality genome of Scylla paramamosain provides insights in environmental adaptation.</title>
        <authorList>
            <person name="Zhang L."/>
        </authorList>
    </citation>
    <scope>NUCLEOTIDE SEQUENCE [LARGE SCALE GENOMIC DNA]</scope>
    <source>
        <strain evidence="7">LZ_2023a</strain>
        <tissue evidence="7">Muscle</tissue>
    </source>
</reference>
<dbReference type="GO" id="GO:0005634">
    <property type="term" value="C:nucleus"/>
    <property type="evidence" value="ECO:0007669"/>
    <property type="project" value="UniProtKB-SubCell"/>
</dbReference>
<keyword evidence="5" id="KW-0539">Nucleus</keyword>
<sequence length="943" mass="106474">MFDNILKSILLASYSTSPRAAKHCRMRKNRQAHRGGRVAFNYEHEWNHVPVLCKKSSSTMMDYPYVSKLPALNTDALRGVPKSIEDFISHFPGVSANRYGQYFNFAHKAMFYPGPVLLESSIACADFKKLARNIFINTKTKITLVEYDFIGLCLKELLEDSCYGIMDIKINCIKDLDRDRNDDEENVFRYREDLINRMPFLVVEIGNLAQRLINNGLAITKATANYFAMDIKDNTRHVLAILDCLSPLGYDFKMAERQVKRTQRDAPAQNRVWSEEIEEEKTGEVTRSENAAAAAVEESIDNYYPFLQDRNETFFRVPAYIIPSCAPEITNLPIFNGGSSTDIVSEATEASTAYVISKVLEETLCKARNASSYDKASCNPRKLRLVEELELLYSSDAKVEFNGTPLARTQLNWCRQLLNRSERSVEFSSAFPARAQLNWHHRYRSAKQHADNSFINSRKTMSQKYFFIEKSSSPSTDMNQKKSLAKCKVCKSTLERGQLTIARLVPKAYKKDDANANKTNLWYHVDCSFERFRLDELRSCEEVINFIRLVIGKLRIKAGAKHVLNGVGVCAYDAFCARRDISEVVSAGRQLSSSATTAPCVFMPVMPMLGQCSTDLFLDRALLERVMIKQKNRVVLSELIKIENGKGRQRAVRTRQAALAKGQEGLFERRSHGGHGRLGGARGLVRQGTGKWKTVTKAHAGLDNATLERLEDEMKAIMVKSGKEGRSFKLRRFSVTCYNKHMYPTTKKKKKKREGSPKERTQDFLMMRCFCKTHTDAIVPKVGTGLSAGSDLHALLSCTIPAGDQVEVRTGVVLDFVLKDNEKAAKSPPLSWGFYAIENSVHTTTVLAGVIDTDYREEVKVMLRNDSKDQTFEIKLGVPVAMDVLYDVACPVTRLIDATGAIENLISIDDGMNEIDERNPRFIKSKSCYRDLSHACSKRLQDG</sequence>
<evidence type="ECO:0000256" key="1">
    <source>
        <dbReference type="ARBA" id="ARBA00004123"/>
    </source>
</evidence>
<evidence type="ECO:0000256" key="5">
    <source>
        <dbReference type="ARBA" id="ARBA00023242"/>
    </source>
</evidence>
<accession>A0AAW0TN48</accession>
<dbReference type="Pfam" id="PF00692">
    <property type="entry name" value="dUTPase"/>
    <property type="match status" value="1"/>
</dbReference>
<dbReference type="InterPro" id="IPR036957">
    <property type="entry name" value="Znf_PARP_sf"/>
</dbReference>
<protein>
    <recommendedName>
        <fullName evidence="6">PARP-type domain-containing protein</fullName>
    </recommendedName>
</protein>
<evidence type="ECO:0000259" key="6">
    <source>
        <dbReference type="PROSITE" id="PS50064"/>
    </source>
</evidence>
<dbReference type="SUPFAM" id="SSF51283">
    <property type="entry name" value="dUTPase-like"/>
    <property type="match status" value="1"/>
</dbReference>
<keyword evidence="8" id="KW-1185">Reference proteome</keyword>
<comment type="subcellular location">
    <subcellularLocation>
        <location evidence="1">Nucleus</location>
    </subcellularLocation>
</comment>
<dbReference type="InterPro" id="IPR001510">
    <property type="entry name" value="Znf_PARP"/>
</dbReference>
<keyword evidence="3" id="KW-0863">Zinc-finger</keyword>
<dbReference type="EMBL" id="JARAKH010000028">
    <property type="protein sequence ID" value="KAK8389158.1"/>
    <property type="molecule type" value="Genomic_DNA"/>
</dbReference>
<dbReference type="GO" id="GO:0003677">
    <property type="term" value="F:DNA binding"/>
    <property type="evidence" value="ECO:0007669"/>
    <property type="project" value="InterPro"/>
</dbReference>
<evidence type="ECO:0000313" key="7">
    <source>
        <dbReference type="EMBL" id="KAK8389158.1"/>
    </source>
</evidence>
<dbReference type="InterPro" id="IPR029054">
    <property type="entry name" value="dUTPase-like"/>
</dbReference>
<comment type="caution">
    <text evidence="7">The sequence shown here is derived from an EMBL/GenBank/DDBJ whole genome shotgun (WGS) entry which is preliminary data.</text>
</comment>
<dbReference type="InterPro" id="IPR036157">
    <property type="entry name" value="dUTPase-like_sf"/>
</dbReference>
<evidence type="ECO:0000256" key="3">
    <source>
        <dbReference type="ARBA" id="ARBA00022771"/>
    </source>
</evidence>